<name>A0ABU3ZT90_9SPHN</name>
<evidence type="ECO:0000313" key="2">
    <source>
        <dbReference type="EMBL" id="MDV5822717.1"/>
    </source>
</evidence>
<evidence type="ECO:0000313" key="3">
    <source>
        <dbReference type="Proteomes" id="UP001185984"/>
    </source>
</evidence>
<evidence type="ECO:0000256" key="1">
    <source>
        <dbReference type="SAM" id="SignalP"/>
    </source>
</evidence>
<organism evidence="2 3">
    <name type="scientific">Sphingobium naphthae</name>
    <dbReference type="NCBI Taxonomy" id="1886786"/>
    <lineage>
        <taxon>Bacteria</taxon>
        <taxon>Pseudomonadati</taxon>
        <taxon>Pseudomonadota</taxon>
        <taxon>Alphaproteobacteria</taxon>
        <taxon>Sphingomonadales</taxon>
        <taxon>Sphingomonadaceae</taxon>
        <taxon>Sphingobium</taxon>
    </lineage>
</organism>
<feature type="signal peptide" evidence="1">
    <location>
        <begin position="1"/>
        <end position="20"/>
    </location>
</feature>
<sequence>MLTTSLLLLAAATAASPQKADPVCQNSKPHKVKQAAEPAAQPMGTLPPADQIKAVLHSENGCEKPVIVRRNVGAKPPAHQ</sequence>
<accession>A0ABU3ZT90</accession>
<dbReference type="RefSeq" id="WP_317515840.1">
    <property type="nucleotide sequence ID" value="NZ_JAPTHD010000001.1"/>
</dbReference>
<comment type="caution">
    <text evidence="2">The sequence shown here is derived from an EMBL/GenBank/DDBJ whole genome shotgun (WGS) entry which is preliminary data.</text>
</comment>
<keyword evidence="1" id="KW-0732">Signal</keyword>
<reference evidence="3" key="1">
    <citation type="journal article" date="2022" name="J Environ Chem Eng">
        <title>Biodegradation of petroleum oil using a constructed nonpathogenic and heavy metal-tolerant bacterial consortium isolated from marine sponges.</title>
        <authorList>
            <person name="Dechsakulwatana C."/>
            <person name="Rungsihiranrut A."/>
            <person name="Muangchinda C."/>
            <person name="Ningthoujam R."/>
            <person name="Klankeo P."/>
            <person name="Pinyakong O."/>
        </authorList>
    </citation>
    <scope>NUCLEOTIDE SEQUENCE [LARGE SCALE GENOMIC DNA]</scope>
    <source>
        <strain evidence="3">MO2-4</strain>
    </source>
</reference>
<proteinExistence type="predicted"/>
<feature type="chain" id="PRO_5045489786" evidence="1">
    <location>
        <begin position="21"/>
        <end position="80"/>
    </location>
</feature>
<gene>
    <name evidence="2" type="ORF">O0R41_03775</name>
</gene>
<keyword evidence="3" id="KW-1185">Reference proteome</keyword>
<dbReference type="Proteomes" id="UP001185984">
    <property type="component" value="Unassembled WGS sequence"/>
</dbReference>
<protein>
    <submittedName>
        <fullName evidence="2">Uncharacterized protein</fullName>
    </submittedName>
</protein>
<dbReference type="EMBL" id="JAPTHD010000001">
    <property type="protein sequence ID" value="MDV5822717.1"/>
    <property type="molecule type" value="Genomic_DNA"/>
</dbReference>